<evidence type="ECO:0000313" key="2">
    <source>
        <dbReference type="Proteomes" id="UP000821865"/>
    </source>
</evidence>
<comment type="caution">
    <text evidence="1">The sequence shown here is derived from an EMBL/GenBank/DDBJ whole genome shotgun (WGS) entry which is preliminary data.</text>
</comment>
<keyword evidence="2" id="KW-1185">Reference proteome</keyword>
<dbReference type="Proteomes" id="UP000821865">
    <property type="component" value="Chromosome 1"/>
</dbReference>
<protein>
    <submittedName>
        <fullName evidence="1">Uncharacterized protein</fullName>
    </submittedName>
</protein>
<reference evidence="1" key="1">
    <citation type="submission" date="2020-05" db="EMBL/GenBank/DDBJ databases">
        <title>Large-scale comparative analyses of tick genomes elucidate their genetic diversity and vector capacities.</title>
        <authorList>
            <person name="Jia N."/>
            <person name="Wang J."/>
            <person name="Shi W."/>
            <person name="Du L."/>
            <person name="Sun Y."/>
            <person name="Zhan W."/>
            <person name="Jiang J."/>
            <person name="Wang Q."/>
            <person name="Zhang B."/>
            <person name="Ji P."/>
            <person name="Sakyi L.B."/>
            <person name="Cui X."/>
            <person name="Yuan T."/>
            <person name="Jiang B."/>
            <person name="Yang W."/>
            <person name="Lam T.T.-Y."/>
            <person name="Chang Q."/>
            <person name="Ding S."/>
            <person name="Wang X."/>
            <person name="Zhu J."/>
            <person name="Ruan X."/>
            <person name="Zhao L."/>
            <person name="Wei J."/>
            <person name="Que T."/>
            <person name="Du C."/>
            <person name="Cheng J."/>
            <person name="Dai P."/>
            <person name="Han X."/>
            <person name="Huang E."/>
            <person name="Gao Y."/>
            <person name="Liu J."/>
            <person name="Shao H."/>
            <person name="Ye R."/>
            <person name="Li L."/>
            <person name="Wei W."/>
            <person name="Wang X."/>
            <person name="Wang C."/>
            <person name="Yang T."/>
            <person name="Huo Q."/>
            <person name="Li W."/>
            <person name="Guo W."/>
            <person name="Chen H."/>
            <person name="Zhou L."/>
            <person name="Ni X."/>
            <person name="Tian J."/>
            <person name="Zhou Y."/>
            <person name="Sheng Y."/>
            <person name="Liu T."/>
            <person name="Pan Y."/>
            <person name="Xia L."/>
            <person name="Li J."/>
            <person name="Zhao F."/>
            <person name="Cao W."/>
        </authorList>
    </citation>
    <scope>NUCLEOTIDE SEQUENCE</scope>
    <source>
        <strain evidence="1">Dsil-2018</strain>
    </source>
</reference>
<name>A0ACB8DYM3_DERSI</name>
<gene>
    <name evidence="1" type="ORF">HPB49_009828</name>
</gene>
<accession>A0ACB8DYM3</accession>
<organism evidence="1 2">
    <name type="scientific">Dermacentor silvarum</name>
    <name type="common">Tick</name>
    <dbReference type="NCBI Taxonomy" id="543639"/>
    <lineage>
        <taxon>Eukaryota</taxon>
        <taxon>Metazoa</taxon>
        <taxon>Ecdysozoa</taxon>
        <taxon>Arthropoda</taxon>
        <taxon>Chelicerata</taxon>
        <taxon>Arachnida</taxon>
        <taxon>Acari</taxon>
        <taxon>Parasitiformes</taxon>
        <taxon>Ixodida</taxon>
        <taxon>Ixodoidea</taxon>
        <taxon>Ixodidae</taxon>
        <taxon>Rhipicephalinae</taxon>
        <taxon>Dermacentor</taxon>
    </lineage>
</organism>
<sequence>MIRQVVKCGTAASPEYSLGVLAGNPLIHPRDTLTCVLMMLNCINPESNSHRHSVVTPRSCLWRLHPREDIVSVINRNCVVVISGETGSGKTTQAAEFIFQDYIREGQGARCNIVVTQPRRIAALSIAKRAALERHNELLLSHPQHLLPWNPRRTYNTYPLTTRDKARPSESPPDTELPLVCPIETSNLTRLEVIHRAGRGAQASAPSELLRAKDAL</sequence>
<proteinExistence type="predicted"/>
<evidence type="ECO:0000313" key="1">
    <source>
        <dbReference type="EMBL" id="KAH7979552.1"/>
    </source>
</evidence>
<dbReference type="EMBL" id="CM023470">
    <property type="protein sequence ID" value="KAH7979552.1"/>
    <property type="molecule type" value="Genomic_DNA"/>
</dbReference>